<dbReference type="InterPro" id="IPR014717">
    <property type="entry name" value="Transl_elong_EF1B/ribsomal_bS6"/>
</dbReference>
<evidence type="ECO:0000256" key="7">
    <source>
        <dbReference type="ARBA" id="ARBA00035294"/>
    </source>
</evidence>
<accession>A0A226BZD3</accession>
<evidence type="ECO:0000256" key="3">
    <source>
        <dbReference type="ARBA" id="ARBA00022884"/>
    </source>
</evidence>
<sequence>MRKYEVVTIFTPDLEEKQVEEANNWIKSIIEKYDGEVQETEKWGKKRLAYSINDYQEGIYSITTFTGDKQVTEELERSFRMSEQVIRYLITRLDD</sequence>
<comment type="caution">
    <text evidence="9">The sequence shown here is derived from an EMBL/GenBank/DDBJ whole genome shotgun (WGS) entry which is preliminary data.</text>
</comment>
<dbReference type="Gene3D" id="3.30.70.60">
    <property type="match status" value="1"/>
</dbReference>
<proteinExistence type="inferred from homology"/>
<dbReference type="Pfam" id="PF01250">
    <property type="entry name" value="Ribosomal_S6"/>
    <property type="match status" value="1"/>
</dbReference>
<dbReference type="GO" id="GO:0003735">
    <property type="term" value="F:structural constituent of ribosome"/>
    <property type="evidence" value="ECO:0007669"/>
    <property type="project" value="InterPro"/>
</dbReference>
<keyword evidence="3 8" id="KW-0694">RNA-binding</keyword>
<dbReference type="AlphaFoldDB" id="A0A226BZD3"/>
<comment type="function">
    <text evidence="6 8">Binds together with bS18 to 16S ribosomal RNA.</text>
</comment>
<evidence type="ECO:0000256" key="4">
    <source>
        <dbReference type="ARBA" id="ARBA00022980"/>
    </source>
</evidence>
<dbReference type="CDD" id="cd00473">
    <property type="entry name" value="bS6"/>
    <property type="match status" value="1"/>
</dbReference>
<keyword evidence="2 8" id="KW-0699">rRNA-binding</keyword>
<gene>
    <name evidence="8 9" type="primary">rpsF</name>
    <name evidence="9" type="ORF">CDO51_08310</name>
</gene>
<keyword evidence="5 8" id="KW-0687">Ribonucleoprotein</keyword>
<evidence type="ECO:0000256" key="1">
    <source>
        <dbReference type="ARBA" id="ARBA00009512"/>
    </source>
</evidence>
<evidence type="ECO:0000313" key="9">
    <source>
        <dbReference type="EMBL" id="OWZ83490.1"/>
    </source>
</evidence>
<dbReference type="GO" id="GO:0070181">
    <property type="term" value="F:small ribosomal subunit rRNA binding"/>
    <property type="evidence" value="ECO:0007669"/>
    <property type="project" value="TreeGrafter"/>
</dbReference>
<dbReference type="OrthoDB" id="9812702at2"/>
<dbReference type="EMBL" id="NIQC01000017">
    <property type="protein sequence ID" value="OWZ83490.1"/>
    <property type="molecule type" value="Genomic_DNA"/>
</dbReference>
<dbReference type="GO" id="GO:0005840">
    <property type="term" value="C:ribosome"/>
    <property type="evidence" value="ECO:0007669"/>
    <property type="project" value="UniProtKB-KW"/>
</dbReference>
<evidence type="ECO:0000256" key="6">
    <source>
        <dbReference type="ARBA" id="ARBA00035104"/>
    </source>
</evidence>
<dbReference type="RefSeq" id="WP_089023816.1">
    <property type="nucleotide sequence ID" value="NZ_NIQC01000017.1"/>
</dbReference>
<organism evidence="9 10">
    <name type="scientific">Natranaerobius trueperi</name>
    <dbReference type="NCBI Taxonomy" id="759412"/>
    <lineage>
        <taxon>Bacteria</taxon>
        <taxon>Bacillati</taxon>
        <taxon>Bacillota</taxon>
        <taxon>Clostridia</taxon>
        <taxon>Natranaerobiales</taxon>
        <taxon>Natranaerobiaceae</taxon>
        <taxon>Natranaerobius</taxon>
    </lineage>
</organism>
<dbReference type="PROSITE" id="PS01048">
    <property type="entry name" value="RIBOSOMAL_S6"/>
    <property type="match status" value="1"/>
</dbReference>
<reference evidence="9 10" key="1">
    <citation type="submission" date="2017-06" db="EMBL/GenBank/DDBJ databases">
        <title>Draft Genome Sequence of Natranaerobius trueperi halophilic, alkalithermophilic bacteria from soda lakes.</title>
        <authorList>
            <person name="Zhao B."/>
        </authorList>
    </citation>
    <scope>NUCLEOTIDE SEQUENCE [LARGE SCALE GENOMIC DNA]</scope>
    <source>
        <strain evidence="9 10">DSM 18760</strain>
    </source>
</reference>
<keyword evidence="10" id="KW-1185">Reference proteome</keyword>
<evidence type="ECO:0000256" key="2">
    <source>
        <dbReference type="ARBA" id="ARBA00022730"/>
    </source>
</evidence>
<comment type="similarity">
    <text evidence="1 8">Belongs to the bacterial ribosomal protein bS6 family.</text>
</comment>
<name>A0A226BZD3_9FIRM</name>
<dbReference type="GO" id="GO:0006412">
    <property type="term" value="P:translation"/>
    <property type="evidence" value="ECO:0007669"/>
    <property type="project" value="UniProtKB-UniRule"/>
</dbReference>
<dbReference type="GO" id="GO:0005737">
    <property type="term" value="C:cytoplasm"/>
    <property type="evidence" value="ECO:0007669"/>
    <property type="project" value="UniProtKB-ARBA"/>
</dbReference>
<dbReference type="SUPFAM" id="SSF54995">
    <property type="entry name" value="Ribosomal protein S6"/>
    <property type="match status" value="1"/>
</dbReference>
<evidence type="ECO:0000256" key="8">
    <source>
        <dbReference type="HAMAP-Rule" id="MF_00360"/>
    </source>
</evidence>
<dbReference type="InterPro" id="IPR020815">
    <property type="entry name" value="Ribosomal_bS6_CS"/>
</dbReference>
<dbReference type="InterPro" id="IPR020814">
    <property type="entry name" value="Ribosomal_S6_plastid/chlpt"/>
</dbReference>
<dbReference type="GO" id="GO:1990904">
    <property type="term" value="C:ribonucleoprotein complex"/>
    <property type="evidence" value="ECO:0007669"/>
    <property type="project" value="UniProtKB-KW"/>
</dbReference>
<dbReference type="NCBIfam" id="TIGR00166">
    <property type="entry name" value="S6"/>
    <property type="match status" value="1"/>
</dbReference>
<dbReference type="InterPro" id="IPR000529">
    <property type="entry name" value="Ribosomal_bS6"/>
</dbReference>
<dbReference type="HAMAP" id="MF_00360">
    <property type="entry name" value="Ribosomal_bS6"/>
    <property type="match status" value="1"/>
</dbReference>
<protein>
    <recommendedName>
        <fullName evidence="7 8">Small ribosomal subunit protein bS6</fullName>
    </recommendedName>
</protein>
<dbReference type="Proteomes" id="UP000214588">
    <property type="component" value="Unassembled WGS sequence"/>
</dbReference>
<keyword evidence="4 8" id="KW-0689">Ribosomal protein</keyword>
<dbReference type="PANTHER" id="PTHR21011">
    <property type="entry name" value="MITOCHONDRIAL 28S RIBOSOMAL PROTEIN S6"/>
    <property type="match status" value="1"/>
</dbReference>
<dbReference type="PANTHER" id="PTHR21011:SF1">
    <property type="entry name" value="SMALL RIBOSOMAL SUBUNIT PROTEIN BS6M"/>
    <property type="match status" value="1"/>
</dbReference>
<evidence type="ECO:0000313" key="10">
    <source>
        <dbReference type="Proteomes" id="UP000214588"/>
    </source>
</evidence>
<dbReference type="InterPro" id="IPR035980">
    <property type="entry name" value="Ribosomal_bS6_sf"/>
</dbReference>
<evidence type="ECO:0000256" key="5">
    <source>
        <dbReference type="ARBA" id="ARBA00023274"/>
    </source>
</evidence>